<dbReference type="PROSITE" id="PS51318">
    <property type="entry name" value="TAT"/>
    <property type="match status" value="1"/>
</dbReference>
<evidence type="ECO:0000313" key="2">
    <source>
        <dbReference type="EMBL" id="AWW00258.1"/>
    </source>
</evidence>
<organism evidence="2 3">
    <name type="scientific">Arcticibacterium luteifluviistationis</name>
    <dbReference type="NCBI Taxonomy" id="1784714"/>
    <lineage>
        <taxon>Bacteria</taxon>
        <taxon>Pseudomonadati</taxon>
        <taxon>Bacteroidota</taxon>
        <taxon>Cytophagia</taxon>
        <taxon>Cytophagales</taxon>
        <taxon>Leadbetterellaceae</taxon>
        <taxon>Arcticibacterium</taxon>
    </lineage>
</organism>
<dbReference type="InterPro" id="IPR000674">
    <property type="entry name" value="Ald_Oxase/Xan_DH_a/b"/>
</dbReference>
<dbReference type="Pfam" id="PF02738">
    <property type="entry name" value="MoCoBD_1"/>
    <property type="match status" value="1"/>
</dbReference>
<dbReference type="PANTHER" id="PTHR47495">
    <property type="entry name" value="ALDEHYDE DEHYDROGENASE"/>
    <property type="match status" value="1"/>
</dbReference>
<gene>
    <name evidence="2" type="ORF">DJ013_19610</name>
</gene>
<protein>
    <submittedName>
        <fullName evidence="2">Isoquinoline 1-oxidoreductase</fullName>
    </submittedName>
</protein>
<sequence length="709" mass="77547">MNNKNTRRGFLKSASVLTGGLVIGFHSINKAIAAEIVNPSAISHEFNSFLSIAPNGKITIYSPNPEIGQGIKTAFPVIVAEELDVDFKTVEVEQANFSDKYQRQLTGGSGAIRHSWDRLRTAGATARELLKEAAANKWGVAAYTLKTENGFVISEYGKRASYGELVEDAAKLSPPKDVKLRDAKDYKLIGKWHAGVDNANLLVGKRLFGIDLKKEGMVNAQIQRPTAFGMKLKSFDATEALKMPGIIDVVSFDNNVAIVGKSTWEIMQARKKVNIVYEKDGDLESSDDHNRIFKTQLDNPNSGEEMRKDGDPVAAFAAADKVIEKEYQCPFLSHSPMEPMNFYANVKADGTVELAGPTQTPGRAVGSISKLLDIPQDKISLELTKMGGGFGRRLDDGYAVEAAQLSSIIKMPVKVTWTKEDDITGGYYRPAVRYRFKAAIKDGKITAFALKGVGMNAGNCTRQDNFPAGAIDNLLIESVNYKSPITTGPWRAPITNFLAYAEQSFIDEVAHTMGKDPVTLRLELLEKVMKNPVGKITYEPERFKATIEMAVEKSQWGKKKGVSQGFSVYFSHNSYVAQVAEMTKVKGKPSLTKVYAVTDCGIVINQSGARNQIYGAIIDGIGHAMYGKLSFTKGEPDQKNYDTYRLIRMNEIPEVEAHFVDNGIAPTGLGEPALPPTGGAISNAIAAATGKRLYSQPFNEADQEVESYM</sequence>
<dbReference type="InterPro" id="IPR037165">
    <property type="entry name" value="AldOxase/xan_DH_Mopterin-bd_sf"/>
</dbReference>
<dbReference type="InterPro" id="IPR012368">
    <property type="entry name" value="OxRdtase_Mopterin-bd_su_IorB"/>
</dbReference>
<dbReference type="InterPro" id="IPR046867">
    <property type="entry name" value="AldOxase/xan_DH_MoCoBD2"/>
</dbReference>
<evidence type="ECO:0000259" key="1">
    <source>
        <dbReference type="SMART" id="SM01008"/>
    </source>
</evidence>
<dbReference type="SMART" id="SM01008">
    <property type="entry name" value="Ald_Xan_dh_C"/>
    <property type="match status" value="1"/>
</dbReference>
<name>A0A2Z4GGP6_9BACT</name>
<dbReference type="Gene3D" id="3.90.1170.50">
    <property type="entry name" value="Aldehyde oxidase/xanthine dehydrogenase, a/b hammerhead"/>
    <property type="match status" value="1"/>
</dbReference>
<keyword evidence="3" id="KW-1185">Reference proteome</keyword>
<dbReference type="AlphaFoldDB" id="A0A2Z4GGP6"/>
<dbReference type="InterPro" id="IPR006311">
    <property type="entry name" value="TAT_signal"/>
</dbReference>
<dbReference type="InterPro" id="IPR008274">
    <property type="entry name" value="AldOxase/xan_DH_MoCoBD1"/>
</dbReference>
<dbReference type="SUPFAM" id="SSF56003">
    <property type="entry name" value="Molybdenum cofactor-binding domain"/>
    <property type="match status" value="2"/>
</dbReference>
<dbReference type="EMBL" id="CP029480">
    <property type="protein sequence ID" value="AWW00258.1"/>
    <property type="molecule type" value="Genomic_DNA"/>
</dbReference>
<evidence type="ECO:0000313" key="3">
    <source>
        <dbReference type="Proteomes" id="UP000249873"/>
    </source>
</evidence>
<feature type="domain" description="Aldehyde oxidase/xanthine dehydrogenase a/b hammerhead" evidence="1">
    <location>
        <begin position="203"/>
        <end position="281"/>
    </location>
</feature>
<dbReference type="Pfam" id="PF20256">
    <property type="entry name" value="MoCoBD_2"/>
    <property type="match status" value="2"/>
</dbReference>
<dbReference type="GO" id="GO:0016491">
    <property type="term" value="F:oxidoreductase activity"/>
    <property type="evidence" value="ECO:0007669"/>
    <property type="project" value="InterPro"/>
</dbReference>
<dbReference type="RefSeq" id="WP_111373625.1">
    <property type="nucleotide sequence ID" value="NZ_CP029480.1"/>
</dbReference>
<reference evidence="2 3" key="1">
    <citation type="submission" date="2018-05" db="EMBL/GenBank/DDBJ databases">
        <title>Complete genome sequence of Arcticibacterium luteifluviistationis SM1504T, a cytophagaceae bacterium isolated from Arctic surface seawater.</title>
        <authorList>
            <person name="Li Y."/>
            <person name="Qin Q.-L."/>
        </authorList>
    </citation>
    <scope>NUCLEOTIDE SEQUENCE [LARGE SCALE GENOMIC DNA]</scope>
    <source>
        <strain evidence="2 3">SM1504</strain>
    </source>
</reference>
<proteinExistence type="predicted"/>
<accession>A0A2Z4GGP6</accession>
<dbReference type="KEGG" id="als:DJ013_19610"/>
<dbReference type="Gene3D" id="3.30.365.10">
    <property type="entry name" value="Aldehyde oxidase/xanthine dehydrogenase, molybdopterin binding domain"/>
    <property type="match status" value="3"/>
</dbReference>
<dbReference type="InterPro" id="IPR052516">
    <property type="entry name" value="N-heterocyclic_Hydroxylase"/>
</dbReference>
<dbReference type="Proteomes" id="UP000249873">
    <property type="component" value="Chromosome"/>
</dbReference>
<dbReference type="OrthoDB" id="9767994at2"/>
<dbReference type="PIRSF" id="PIRSF036389">
    <property type="entry name" value="IOR_B"/>
    <property type="match status" value="1"/>
</dbReference>
<dbReference type="PANTHER" id="PTHR47495:SF3">
    <property type="entry name" value="BLR6219 PROTEIN"/>
    <property type="match status" value="1"/>
</dbReference>